<keyword evidence="2" id="KW-1185">Reference proteome</keyword>
<dbReference type="EMBL" id="RAPY01000002">
    <property type="protein sequence ID" value="RKE52717.1"/>
    <property type="molecule type" value="Genomic_DNA"/>
</dbReference>
<proteinExistence type="predicted"/>
<evidence type="ECO:0000313" key="2">
    <source>
        <dbReference type="Proteomes" id="UP000286246"/>
    </source>
</evidence>
<protein>
    <recommendedName>
        <fullName evidence="3">Natural product</fullName>
    </recommendedName>
</protein>
<reference evidence="1 2" key="1">
    <citation type="submission" date="2018-09" db="EMBL/GenBank/DDBJ databases">
        <title>Genomic Encyclopedia of Type Strains, Phase III (KMG-III): the genomes of soil and plant-associated and newly described type strains.</title>
        <authorList>
            <person name="Whitman W."/>
        </authorList>
    </citation>
    <scope>NUCLEOTIDE SEQUENCE [LARGE SCALE GENOMIC DNA]</scope>
    <source>
        <strain evidence="1 2">CECT 7938</strain>
    </source>
</reference>
<comment type="caution">
    <text evidence="1">The sequence shown here is derived from an EMBL/GenBank/DDBJ whole genome shotgun (WGS) entry which is preliminary data.</text>
</comment>
<sequence length="82" mass="8482">MKKISLANLNLKEIEQLSRGQLKDVLGGWNGGTSPETNPVTADENGYCPVNGSGDDWCSGSCTNGGTSGTCVNVESNACVCQ</sequence>
<name>A0A420B7M9_SPHD1</name>
<dbReference type="RefSeq" id="WP_120259728.1">
    <property type="nucleotide sequence ID" value="NZ_RAPY01000002.1"/>
</dbReference>
<evidence type="ECO:0008006" key="3">
    <source>
        <dbReference type="Google" id="ProtNLM"/>
    </source>
</evidence>
<accession>A0A420B7M9</accession>
<dbReference type="AlphaFoldDB" id="A0A420B7M9"/>
<gene>
    <name evidence="1" type="ORF">DFQ12_2960</name>
</gene>
<dbReference type="OrthoDB" id="714334at2"/>
<evidence type="ECO:0000313" key="1">
    <source>
        <dbReference type="EMBL" id="RKE52717.1"/>
    </source>
</evidence>
<dbReference type="Proteomes" id="UP000286246">
    <property type="component" value="Unassembled WGS sequence"/>
</dbReference>
<organism evidence="1 2">
    <name type="scientific">Sphingobacterium detergens</name>
    <dbReference type="NCBI Taxonomy" id="1145106"/>
    <lineage>
        <taxon>Bacteria</taxon>
        <taxon>Pseudomonadati</taxon>
        <taxon>Bacteroidota</taxon>
        <taxon>Sphingobacteriia</taxon>
        <taxon>Sphingobacteriales</taxon>
        <taxon>Sphingobacteriaceae</taxon>
        <taxon>Sphingobacterium</taxon>
    </lineage>
</organism>